<dbReference type="EMBL" id="CAJVPJ010006533">
    <property type="protein sequence ID" value="CAG8669398.1"/>
    <property type="molecule type" value="Genomic_DNA"/>
</dbReference>
<protein>
    <submittedName>
        <fullName evidence="1">6471_t:CDS:1</fullName>
    </submittedName>
</protein>
<comment type="caution">
    <text evidence="1">The sequence shown here is derived from an EMBL/GenBank/DDBJ whole genome shotgun (WGS) entry which is preliminary data.</text>
</comment>
<dbReference type="AlphaFoldDB" id="A0A9N9ECQ5"/>
<keyword evidence="2" id="KW-1185">Reference proteome</keyword>
<gene>
    <name evidence="1" type="ORF">POCULU_LOCUS10881</name>
</gene>
<accession>A0A9N9ECQ5</accession>
<proteinExistence type="predicted"/>
<evidence type="ECO:0000313" key="1">
    <source>
        <dbReference type="EMBL" id="CAG8669398.1"/>
    </source>
</evidence>
<evidence type="ECO:0000313" key="2">
    <source>
        <dbReference type="Proteomes" id="UP000789572"/>
    </source>
</evidence>
<reference evidence="1" key="1">
    <citation type="submission" date="2021-06" db="EMBL/GenBank/DDBJ databases">
        <authorList>
            <person name="Kallberg Y."/>
            <person name="Tangrot J."/>
            <person name="Rosling A."/>
        </authorList>
    </citation>
    <scope>NUCLEOTIDE SEQUENCE</scope>
    <source>
        <strain evidence="1">IA702</strain>
    </source>
</reference>
<sequence length="52" mass="5922">MFVENFEDDLPVRSTRSRESKAAALANLHREIDAMLDSSSSGEYSESEEREE</sequence>
<name>A0A9N9ECQ5_9GLOM</name>
<organism evidence="1 2">
    <name type="scientific">Paraglomus occultum</name>
    <dbReference type="NCBI Taxonomy" id="144539"/>
    <lineage>
        <taxon>Eukaryota</taxon>
        <taxon>Fungi</taxon>
        <taxon>Fungi incertae sedis</taxon>
        <taxon>Mucoromycota</taxon>
        <taxon>Glomeromycotina</taxon>
        <taxon>Glomeromycetes</taxon>
        <taxon>Paraglomerales</taxon>
        <taxon>Paraglomeraceae</taxon>
        <taxon>Paraglomus</taxon>
    </lineage>
</organism>
<dbReference type="Proteomes" id="UP000789572">
    <property type="component" value="Unassembled WGS sequence"/>
</dbReference>